<dbReference type="Proteomes" id="UP000247702">
    <property type="component" value="Unassembled WGS sequence"/>
</dbReference>
<dbReference type="InterPro" id="IPR032675">
    <property type="entry name" value="LRR_dom_sf"/>
</dbReference>
<dbReference type="Gene3D" id="3.80.10.10">
    <property type="entry name" value="Ribonuclease Inhibitor"/>
    <property type="match status" value="1"/>
</dbReference>
<sequence length="551" mass="65694">MFHGFDFEVQVDRLSLTSVSSWTELDLFFFYYILQHLQNDRSTLFNCLLVNRFWCKSTIPILYTNPFLNITEKNYTIILTIILCFNRTEILKLKDQLGINQIDNIDLDDEEYKPLFEYLKYLKNYNYFTINTVIRGWSIKYNLICRNKIYDIIPIFHQSILRQIRNIKQLDIFLHLFYYEGFQNFDVQNFTSNLTKLNSLSLNFHLKSTAHLTSDVEQEFLGNISNISLNLRKLIIKLPRTRRTNIQHTIYKNLTNNTTLRKLRTIIQKQNKLKIFKITNCYPLFNNILLYLVSQKHSLVNIEFSNTDFSNVDLKSFNYLYNLKYLVFENCKGIISEQCEVLNFVSFKLKKLSFKRSNWNDNVTNLMIKYLGASLQRLSVEDLKIPLMESILMYCPNLIYLKIRIDFHFDLSVLPFFKDLRIRILSISIYSYFTNNTTIEFFINLANNIPINIKKISLYSCSSNKFLQFKGFLENCHNCFEIINLGHFIDLKILRIVLNYIEKGENNLKFLGVQKFDKELNDEELELLNQIKDKGVKIVDFYNFCHFHNFV</sequence>
<reference evidence="1 2" key="1">
    <citation type="submission" date="2017-11" db="EMBL/GenBank/DDBJ databases">
        <title>The genome of Rhizophagus clarus HR1 reveals common genetic basis of auxotrophy among arbuscular mycorrhizal fungi.</title>
        <authorList>
            <person name="Kobayashi Y."/>
        </authorList>
    </citation>
    <scope>NUCLEOTIDE SEQUENCE [LARGE SCALE GENOMIC DNA]</scope>
    <source>
        <strain evidence="1 2">HR1</strain>
    </source>
</reference>
<organism evidence="1 2">
    <name type="scientific">Rhizophagus clarus</name>
    <dbReference type="NCBI Taxonomy" id="94130"/>
    <lineage>
        <taxon>Eukaryota</taxon>
        <taxon>Fungi</taxon>
        <taxon>Fungi incertae sedis</taxon>
        <taxon>Mucoromycota</taxon>
        <taxon>Glomeromycotina</taxon>
        <taxon>Glomeromycetes</taxon>
        <taxon>Glomerales</taxon>
        <taxon>Glomeraceae</taxon>
        <taxon>Rhizophagus</taxon>
    </lineage>
</organism>
<evidence type="ECO:0008006" key="3">
    <source>
        <dbReference type="Google" id="ProtNLM"/>
    </source>
</evidence>
<dbReference type="AlphaFoldDB" id="A0A2Z6RLZ3"/>
<name>A0A2Z6RLZ3_9GLOM</name>
<comment type="caution">
    <text evidence="1">The sequence shown here is derived from an EMBL/GenBank/DDBJ whole genome shotgun (WGS) entry which is preliminary data.</text>
</comment>
<dbReference type="SUPFAM" id="SSF52047">
    <property type="entry name" value="RNI-like"/>
    <property type="match status" value="1"/>
</dbReference>
<keyword evidence="2" id="KW-1185">Reference proteome</keyword>
<dbReference type="STRING" id="94130.A0A2Z6RLZ3"/>
<proteinExistence type="predicted"/>
<evidence type="ECO:0000313" key="2">
    <source>
        <dbReference type="Proteomes" id="UP000247702"/>
    </source>
</evidence>
<accession>A0A2Z6RLZ3</accession>
<dbReference type="EMBL" id="BEXD01003918">
    <property type="protein sequence ID" value="GBC03958.1"/>
    <property type="molecule type" value="Genomic_DNA"/>
</dbReference>
<protein>
    <recommendedName>
        <fullName evidence="3">F-box domain-containing protein</fullName>
    </recommendedName>
</protein>
<evidence type="ECO:0000313" key="1">
    <source>
        <dbReference type="EMBL" id="GBC03958.1"/>
    </source>
</evidence>
<gene>
    <name evidence="1" type="ORF">RclHR1_05420002</name>
</gene>